<geneLocation type="plasmid" evidence="1 2">
    <name>pY5S7-2</name>
</geneLocation>
<gene>
    <name evidence="1" type="ORF">V6668_31930</name>
</gene>
<evidence type="ECO:0000313" key="1">
    <source>
        <dbReference type="EMBL" id="WWP24167.1"/>
    </source>
</evidence>
<dbReference type="EMBL" id="CP145894">
    <property type="protein sequence ID" value="WWP24167.1"/>
    <property type="molecule type" value="Genomic_DNA"/>
</dbReference>
<reference evidence="1 2" key="1">
    <citation type="submission" date="2024-02" db="EMBL/GenBank/DDBJ databases">
        <title>Complete sequences of two Paenibacillus sp. strains and one Lysinibacillus strain isolated from the environment on STAA medium highlight biotechnological potential.</title>
        <authorList>
            <person name="Attere S.A."/>
            <person name="Piche L.C."/>
            <person name="Intertaglia L."/>
            <person name="Lami R."/>
            <person name="Charette S.J."/>
            <person name="Vincent A.T."/>
        </authorList>
    </citation>
    <scope>NUCLEOTIDE SEQUENCE [LARGE SCALE GENOMIC DNA]</scope>
    <source>
        <strain evidence="1 2">Y5S-7</strain>
        <plasmid evidence="1 2">pY5S7-2</plasmid>
    </source>
</reference>
<protein>
    <submittedName>
        <fullName evidence="1">Uncharacterized protein</fullName>
    </submittedName>
</protein>
<dbReference type="RefSeq" id="WP_338709258.1">
    <property type="nucleotide sequence ID" value="NZ_CP145894.1"/>
</dbReference>
<name>A0ABD8B2V5_PAEAM</name>
<dbReference type="Proteomes" id="UP001364764">
    <property type="component" value="Plasmid pY5S7-2"/>
</dbReference>
<dbReference type="AlphaFoldDB" id="A0ABD8B2V5"/>
<dbReference type="GeneID" id="93480185"/>
<evidence type="ECO:0000313" key="2">
    <source>
        <dbReference type="Proteomes" id="UP001364764"/>
    </source>
</evidence>
<proteinExistence type="predicted"/>
<keyword evidence="1" id="KW-0614">Plasmid</keyword>
<organism evidence="1 2">
    <name type="scientific">Paenibacillus amylolyticus</name>
    <dbReference type="NCBI Taxonomy" id="1451"/>
    <lineage>
        <taxon>Bacteria</taxon>
        <taxon>Bacillati</taxon>
        <taxon>Bacillota</taxon>
        <taxon>Bacilli</taxon>
        <taxon>Bacillales</taxon>
        <taxon>Paenibacillaceae</taxon>
        <taxon>Paenibacillus</taxon>
    </lineage>
</organism>
<sequence length="323" mass="36713">MDINELTYPNIKFIKSNSMEDLEKSLQLSRPDLILVREDDVYSVLKEASKYSIDLAVLVNALSSTLLRKYTADGVKHVWGYENWIEEIGQEYDLVVPNDQKAEKEEDQRTFDFPTRTTFIAVGGVYDGAGSTHTSLMLAQYLAYTTRKPVGVWEAGPNPRFGFYDFVLNGDRGTERSRFEVGNVTLFKGDVDYSQIKSVAQDFTYFIIDLGRIEGMADSIEIFANADLPVLIGSGSSWRTIEIVTFCRNNINLPQDRWRIVLPLATNDAREQMQSILRGRPVFNVPCYTEPFSVQDDEDETLQGILSPVLPQKRKRKLFGFLA</sequence>
<accession>A0ABD8B2V5</accession>